<reference evidence="8 9" key="1">
    <citation type="journal article" date="2023" name="Elife">
        <title>Identification of key yeast species and microbe-microbe interactions impacting larval growth of Drosophila in the wild.</title>
        <authorList>
            <person name="Mure A."/>
            <person name="Sugiura Y."/>
            <person name="Maeda R."/>
            <person name="Honda K."/>
            <person name="Sakurai N."/>
            <person name="Takahashi Y."/>
            <person name="Watada M."/>
            <person name="Katoh T."/>
            <person name="Gotoh A."/>
            <person name="Gotoh Y."/>
            <person name="Taniguchi I."/>
            <person name="Nakamura K."/>
            <person name="Hayashi T."/>
            <person name="Katayama T."/>
            <person name="Uemura T."/>
            <person name="Hattori Y."/>
        </authorList>
    </citation>
    <scope>NUCLEOTIDE SEQUENCE [LARGE SCALE GENOMIC DNA]</scope>
    <source>
        <strain evidence="8 9">KH-74</strain>
    </source>
</reference>
<dbReference type="EMBL" id="BTGD01000025">
    <property type="protein sequence ID" value="GMM58687.1"/>
    <property type="molecule type" value="Genomic_DNA"/>
</dbReference>
<keyword evidence="9" id="KW-1185">Reference proteome</keyword>
<dbReference type="Gene3D" id="3.40.1810.10">
    <property type="entry name" value="Transcription factor, MADS-box"/>
    <property type="match status" value="1"/>
</dbReference>
<keyword evidence="2" id="KW-0805">Transcription regulation</keyword>
<protein>
    <submittedName>
        <fullName evidence="8">Rlm1 protein</fullName>
    </submittedName>
</protein>
<dbReference type="Proteomes" id="UP001377567">
    <property type="component" value="Unassembled WGS sequence"/>
</dbReference>
<comment type="caution">
    <text evidence="8">The sequence shown here is derived from an EMBL/GenBank/DDBJ whole genome shotgun (WGS) entry which is preliminary data.</text>
</comment>
<evidence type="ECO:0000256" key="2">
    <source>
        <dbReference type="ARBA" id="ARBA00023015"/>
    </source>
</evidence>
<dbReference type="SMART" id="SM00432">
    <property type="entry name" value="MADS"/>
    <property type="match status" value="1"/>
</dbReference>
<organism evidence="8 9">
    <name type="scientific">Maudiozyma humilis</name>
    <name type="common">Sour dough yeast</name>
    <name type="synonym">Kazachstania humilis</name>
    <dbReference type="NCBI Taxonomy" id="51915"/>
    <lineage>
        <taxon>Eukaryota</taxon>
        <taxon>Fungi</taxon>
        <taxon>Dikarya</taxon>
        <taxon>Ascomycota</taxon>
        <taxon>Saccharomycotina</taxon>
        <taxon>Saccharomycetes</taxon>
        <taxon>Saccharomycetales</taxon>
        <taxon>Saccharomycetaceae</taxon>
        <taxon>Maudiozyma</taxon>
    </lineage>
</organism>
<gene>
    <name evidence="8" type="ORF">DAKH74_053040</name>
</gene>
<dbReference type="Pfam" id="PF00319">
    <property type="entry name" value="SRF-TF"/>
    <property type="match status" value="1"/>
</dbReference>
<sequence>MGRRKIEIQPIVEDRNRTVTFIKRKAGLFKKAHELSVLCKAEVSLIILGHNNTFYEYSSVNVPDLMRYYNEDDSLRHVIKHPSDFGDFQQRDHVTLNKNARRRNYSNQANAARAAAAANDVIKTDPSAAERPLKRQRTDTDAAPLLSTRPTLTVQPPVDHSATSSATSPMDMHPRAPATASTTPPLLSRSANPSVRTTPTAPHTMEALPSLSIATHQQTMVPHGLVSQIPQGIPVQFVPSSVAHLQMASLPQQPQQQPNPISAQMYQQQAHAQSYLAPQRYLSPVSAPQRPHMSEPNLSGMHSATPVGQDWYAHMQQQQALPSGTPVYMAAGPGGMYQGEVVRVAYGPPMPTPASSVDIASLTPERRYTATSTANSSTTNAYEKVILPSVRRGSNISASHGVAPSHAADTSGGALLPSSIPSIGVKHESPKSPGGLVSK</sequence>
<feature type="domain" description="MADS-box" evidence="7">
    <location>
        <begin position="1"/>
        <end position="61"/>
    </location>
</feature>
<dbReference type="GO" id="GO:0046983">
    <property type="term" value="F:protein dimerization activity"/>
    <property type="evidence" value="ECO:0007669"/>
    <property type="project" value="InterPro"/>
</dbReference>
<keyword evidence="3" id="KW-0238">DNA-binding</keyword>
<dbReference type="SUPFAM" id="SSF55455">
    <property type="entry name" value="SRF-like"/>
    <property type="match status" value="1"/>
</dbReference>
<dbReference type="GO" id="GO:0000981">
    <property type="term" value="F:DNA-binding transcription factor activity, RNA polymerase II-specific"/>
    <property type="evidence" value="ECO:0007669"/>
    <property type="project" value="TreeGrafter"/>
</dbReference>
<feature type="compositionally biased region" description="Low complexity" evidence="6">
    <location>
        <begin position="176"/>
        <end position="188"/>
    </location>
</feature>
<dbReference type="PRINTS" id="PR00404">
    <property type="entry name" value="MADSDOMAIN"/>
</dbReference>
<dbReference type="GO" id="GO:0005634">
    <property type="term" value="C:nucleus"/>
    <property type="evidence" value="ECO:0007669"/>
    <property type="project" value="UniProtKB-SubCell"/>
</dbReference>
<dbReference type="GO" id="GO:0000978">
    <property type="term" value="F:RNA polymerase II cis-regulatory region sequence-specific DNA binding"/>
    <property type="evidence" value="ECO:0007669"/>
    <property type="project" value="TreeGrafter"/>
</dbReference>
<feature type="compositionally biased region" description="Polar residues" evidence="6">
    <location>
        <begin position="189"/>
        <end position="201"/>
    </location>
</feature>
<name>A0AAV5S8M6_MAUHU</name>
<evidence type="ECO:0000256" key="4">
    <source>
        <dbReference type="ARBA" id="ARBA00023163"/>
    </source>
</evidence>
<proteinExistence type="predicted"/>
<dbReference type="PROSITE" id="PS50066">
    <property type="entry name" value="MADS_BOX_2"/>
    <property type="match status" value="1"/>
</dbReference>
<evidence type="ECO:0000256" key="3">
    <source>
        <dbReference type="ARBA" id="ARBA00023125"/>
    </source>
</evidence>
<evidence type="ECO:0000259" key="7">
    <source>
        <dbReference type="PROSITE" id="PS50066"/>
    </source>
</evidence>
<dbReference type="InterPro" id="IPR002100">
    <property type="entry name" value="TF_MADSbox"/>
</dbReference>
<dbReference type="InterPro" id="IPR036879">
    <property type="entry name" value="TF_MADSbox_sf"/>
</dbReference>
<dbReference type="PANTHER" id="PTHR11945">
    <property type="entry name" value="MADS BOX PROTEIN"/>
    <property type="match status" value="1"/>
</dbReference>
<feature type="region of interest" description="Disordered" evidence="6">
    <location>
        <begin position="397"/>
        <end position="439"/>
    </location>
</feature>
<keyword evidence="4" id="KW-0804">Transcription</keyword>
<dbReference type="AlphaFoldDB" id="A0AAV5S8M6"/>
<evidence type="ECO:0000313" key="9">
    <source>
        <dbReference type="Proteomes" id="UP001377567"/>
    </source>
</evidence>
<accession>A0AAV5S8M6</accession>
<keyword evidence="5" id="KW-0539">Nucleus</keyword>
<evidence type="ECO:0000256" key="1">
    <source>
        <dbReference type="ARBA" id="ARBA00004123"/>
    </source>
</evidence>
<evidence type="ECO:0000256" key="5">
    <source>
        <dbReference type="ARBA" id="ARBA00023242"/>
    </source>
</evidence>
<dbReference type="GO" id="GO:0045944">
    <property type="term" value="P:positive regulation of transcription by RNA polymerase II"/>
    <property type="evidence" value="ECO:0007669"/>
    <property type="project" value="TreeGrafter"/>
</dbReference>
<comment type="subcellular location">
    <subcellularLocation>
        <location evidence="1">Nucleus</location>
    </subcellularLocation>
</comment>
<evidence type="ECO:0000313" key="8">
    <source>
        <dbReference type="EMBL" id="GMM58687.1"/>
    </source>
</evidence>
<evidence type="ECO:0000256" key="6">
    <source>
        <dbReference type="SAM" id="MobiDB-lite"/>
    </source>
</evidence>
<feature type="region of interest" description="Disordered" evidence="6">
    <location>
        <begin position="116"/>
        <end position="202"/>
    </location>
</feature>
<dbReference type="PANTHER" id="PTHR11945:SF534">
    <property type="entry name" value="MYOCYTE-SPECIFIC ENHANCER FACTOR 2"/>
    <property type="match status" value="1"/>
</dbReference>
<feature type="compositionally biased region" description="Basic and acidic residues" evidence="6">
    <location>
        <begin position="131"/>
        <end position="140"/>
    </location>
</feature>